<evidence type="ECO:0000259" key="6">
    <source>
        <dbReference type="Pfam" id="PF04116"/>
    </source>
</evidence>
<evidence type="ECO:0000256" key="3">
    <source>
        <dbReference type="ARBA" id="ARBA00022989"/>
    </source>
</evidence>
<proteinExistence type="predicted"/>
<evidence type="ECO:0000256" key="2">
    <source>
        <dbReference type="ARBA" id="ARBA00022692"/>
    </source>
</evidence>
<evidence type="ECO:0000313" key="8">
    <source>
        <dbReference type="Proteomes" id="UP001178508"/>
    </source>
</evidence>
<dbReference type="PANTHER" id="PTHR11863">
    <property type="entry name" value="STEROL DESATURASE"/>
    <property type="match status" value="1"/>
</dbReference>
<dbReference type="AlphaFoldDB" id="A0AAV1G1S0"/>
<keyword evidence="3 5" id="KW-1133">Transmembrane helix</keyword>
<comment type="subcellular location">
    <subcellularLocation>
        <location evidence="1">Membrane</location>
    </subcellularLocation>
</comment>
<dbReference type="InterPro" id="IPR050307">
    <property type="entry name" value="Sterol_Desaturase_Related"/>
</dbReference>
<evidence type="ECO:0000256" key="1">
    <source>
        <dbReference type="ARBA" id="ARBA00004370"/>
    </source>
</evidence>
<evidence type="ECO:0000256" key="5">
    <source>
        <dbReference type="SAM" id="Phobius"/>
    </source>
</evidence>
<gene>
    <name evidence="7" type="ORF">XNOV1_A027888</name>
</gene>
<dbReference type="GO" id="GO:0008610">
    <property type="term" value="P:lipid biosynthetic process"/>
    <property type="evidence" value="ECO:0007669"/>
    <property type="project" value="InterPro"/>
</dbReference>
<keyword evidence="4 5" id="KW-0472">Membrane</keyword>
<dbReference type="GO" id="GO:0016491">
    <property type="term" value="F:oxidoreductase activity"/>
    <property type="evidence" value="ECO:0007669"/>
    <property type="project" value="InterPro"/>
</dbReference>
<dbReference type="EMBL" id="OY660874">
    <property type="protein sequence ID" value="CAJ1067278.1"/>
    <property type="molecule type" value="Genomic_DNA"/>
</dbReference>
<dbReference type="GO" id="GO:0016020">
    <property type="term" value="C:membrane"/>
    <property type="evidence" value="ECO:0007669"/>
    <property type="project" value="UniProtKB-SubCell"/>
</dbReference>
<evidence type="ECO:0000256" key="4">
    <source>
        <dbReference type="ARBA" id="ARBA00023136"/>
    </source>
</evidence>
<organism evidence="7 8">
    <name type="scientific">Xyrichtys novacula</name>
    <name type="common">Pearly razorfish</name>
    <name type="synonym">Hemipteronotus novacula</name>
    <dbReference type="NCBI Taxonomy" id="13765"/>
    <lineage>
        <taxon>Eukaryota</taxon>
        <taxon>Metazoa</taxon>
        <taxon>Chordata</taxon>
        <taxon>Craniata</taxon>
        <taxon>Vertebrata</taxon>
        <taxon>Euteleostomi</taxon>
        <taxon>Actinopterygii</taxon>
        <taxon>Neopterygii</taxon>
        <taxon>Teleostei</taxon>
        <taxon>Neoteleostei</taxon>
        <taxon>Acanthomorphata</taxon>
        <taxon>Eupercaria</taxon>
        <taxon>Labriformes</taxon>
        <taxon>Labridae</taxon>
        <taxon>Xyrichtys</taxon>
    </lineage>
</organism>
<accession>A0AAV1G1S0</accession>
<protein>
    <submittedName>
        <fullName evidence="7">Cholesterol 25-hydroxylase-like protein</fullName>
    </submittedName>
</protein>
<feature type="transmembrane region" description="Helical" evidence="5">
    <location>
        <begin position="32"/>
        <end position="58"/>
    </location>
</feature>
<dbReference type="Pfam" id="PF04116">
    <property type="entry name" value="FA_hydroxylase"/>
    <property type="match status" value="1"/>
</dbReference>
<keyword evidence="8" id="KW-1185">Reference proteome</keyword>
<sequence>MTDSQSTERLLLQTLWDWLRCQHFHRSPFFPVFFSLTVHLSCCVPYICLDLLCLRLSFIRRFKIQPGSKVTWKMTKRCLCKIFYNHFCFIFPLSVLYWYWRPVPQPLLAPDVLSVLKDVLAFLLLFDTQYFLWHLLHHKVSWLYQIFHKEHHLFTSTFSLTTENTGAWEMLSLSFFTTLNVALLGCHPLTEMVLYVTHMYLSVEAHSGYEFPWSPHRLVPFGLYGGARHHDLHHLKFKVNYAPYFTHWDKLFGTLHRGKTQRKTET</sequence>
<feature type="transmembrane region" description="Helical" evidence="5">
    <location>
        <begin position="119"/>
        <end position="136"/>
    </location>
</feature>
<feature type="domain" description="Fatty acid hydroxylase" evidence="6">
    <location>
        <begin position="120"/>
        <end position="254"/>
    </location>
</feature>
<feature type="transmembrane region" description="Helical" evidence="5">
    <location>
        <begin position="79"/>
        <end position="99"/>
    </location>
</feature>
<reference evidence="7" key="1">
    <citation type="submission" date="2023-08" db="EMBL/GenBank/DDBJ databases">
        <authorList>
            <person name="Alioto T."/>
            <person name="Alioto T."/>
            <person name="Gomez Garrido J."/>
        </authorList>
    </citation>
    <scope>NUCLEOTIDE SEQUENCE</scope>
</reference>
<dbReference type="InterPro" id="IPR006694">
    <property type="entry name" value="Fatty_acid_hydroxylase"/>
</dbReference>
<keyword evidence="2 5" id="KW-0812">Transmembrane</keyword>
<evidence type="ECO:0000313" key="7">
    <source>
        <dbReference type="EMBL" id="CAJ1067278.1"/>
    </source>
</evidence>
<dbReference type="Proteomes" id="UP001178508">
    <property type="component" value="Chromosome 11"/>
</dbReference>
<dbReference type="GO" id="GO:0005506">
    <property type="term" value="F:iron ion binding"/>
    <property type="evidence" value="ECO:0007669"/>
    <property type="project" value="InterPro"/>
</dbReference>
<name>A0AAV1G1S0_XYRNO</name>